<accession>A0A7W6LQ05</accession>
<dbReference type="Proteomes" id="UP000590524">
    <property type="component" value="Unassembled WGS sequence"/>
</dbReference>
<protein>
    <recommendedName>
        <fullName evidence="3">Hemerythrin-like domain-containing protein</fullName>
    </recommendedName>
</protein>
<reference evidence="1 2" key="1">
    <citation type="submission" date="2020-08" db="EMBL/GenBank/DDBJ databases">
        <title>Genomic Encyclopedia of Type Strains, Phase IV (KMG-IV): sequencing the most valuable type-strain genomes for metagenomic binning, comparative biology and taxonomic classification.</title>
        <authorList>
            <person name="Goeker M."/>
        </authorList>
    </citation>
    <scope>NUCLEOTIDE SEQUENCE [LARGE SCALE GENOMIC DNA]</scope>
    <source>
        <strain evidence="1 2">DSM 19371</strain>
    </source>
</reference>
<proteinExistence type="predicted"/>
<comment type="caution">
    <text evidence="1">The sequence shown here is derived from an EMBL/GenBank/DDBJ whole genome shotgun (WGS) entry which is preliminary data.</text>
</comment>
<evidence type="ECO:0000313" key="2">
    <source>
        <dbReference type="Proteomes" id="UP000590524"/>
    </source>
</evidence>
<name>A0A7W6LQ05_9SPHN</name>
<evidence type="ECO:0000313" key="1">
    <source>
        <dbReference type="EMBL" id="MBB4147503.1"/>
    </source>
</evidence>
<dbReference type="EMBL" id="JACIEU010000004">
    <property type="protein sequence ID" value="MBB4147503.1"/>
    <property type="molecule type" value="Genomic_DNA"/>
</dbReference>
<dbReference type="AlphaFoldDB" id="A0A7W6LQ05"/>
<dbReference type="RefSeq" id="WP_188081348.1">
    <property type="nucleotide sequence ID" value="NZ_JACIEU010000004.1"/>
</dbReference>
<keyword evidence="2" id="KW-1185">Reference proteome</keyword>
<organism evidence="1 2">
    <name type="scientific">Sphingobium scionense</name>
    <dbReference type="NCBI Taxonomy" id="1404341"/>
    <lineage>
        <taxon>Bacteria</taxon>
        <taxon>Pseudomonadati</taxon>
        <taxon>Pseudomonadota</taxon>
        <taxon>Alphaproteobacteria</taxon>
        <taxon>Sphingomonadales</taxon>
        <taxon>Sphingomonadaceae</taxon>
        <taxon>Sphingobium</taxon>
    </lineage>
</organism>
<evidence type="ECO:0008006" key="3">
    <source>
        <dbReference type="Google" id="ProtNLM"/>
    </source>
</evidence>
<gene>
    <name evidence="1" type="ORF">GGQ90_001274</name>
</gene>
<sequence length="138" mass="16280">MPTDLIEDHHALRGMMRDFASMMDDDVRDMALLTRWRIRFAQLFRDHMGREDMLARGLRQGALAVEAEPVVHQHGRTMVALFLRYSDHIKQWTPAQITADWSNYKRATLALQDMLYDHMEWEEAHLHPLIEGRVRRAA</sequence>